<sequence>MVKKILGLIHVLLCKNISFIIPSFRSHTWILHFQSISYHLSSQNQMPKKNQKGASKEGGQSTREQHVLEPVHQNKDGTVTVNIVAKPGSKQNMITEISEEGVGVQIAAPPVDGEANTELVKFMAKMLGVRKSDILLERGSKSRSKVIVVHGRSVEDVLTLIKNQIQRDS</sequence>
<gene>
    <name evidence="4 5" type="primary">LOC111129261</name>
</gene>
<evidence type="ECO:0000313" key="5">
    <source>
        <dbReference type="RefSeq" id="XP_022331238.1"/>
    </source>
</evidence>
<evidence type="ECO:0000256" key="2">
    <source>
        <dbReference type="SAM" id="MobiDB-lite"/>
    </source>
</evidence>
<dbReference type="RefSeq" id="XP_022331238.1">
    <property type="nucleotide sequence ID" value="XM_022475530.1"/>
</dbReference>
<dbReference type="AlphaFoldDB" id="A0A8B8DSM7"/>
<dbReference type="SMART" id="SM01152">
    <property type="entry name" value="DUF167"/>
    <property type="match status" value="1"/>
</dbReference>
<dbReference type="SUPFAM" id="SSF69786">
    <property type="entry name" value="YggU-like"/>
    <property type="match status" value="1"/>
</dbReference>
<evidence type="ECO:0000256" key="1">
    <source>
        <dbReference type="ARBA" id="ARBA00010364"/>
    </source>
</evidence>
<comment type="similarity">
    <text evidence="1">Belongs to the UPF0235 family.</text>
</comment>
<dbReference type="GO" id="GO:0005737">
    <property type="term" value="C:cytoplasm"/>
    <property type="evidence" value="ECO:0007669"/>
    <property type="project" value="TreeGrafter"/>
</dbReference>
<dbReference type="HAMAP" id="MF_00634">
    <property type="entry name" value="UPF0235"/>
    <property type="match status" value="1"/>
</dbReference>
<reference evidence="4 5" key="1">
    <citation type="submission" date="2025-04" db="UniProtKB">
        <authorList>
            <consortium name="RefSeq"/>
        </authorList>
    </citation>
    <scope>IDENTIFICATION</scope>
    <source>
        <tissue evidence="4 5">Whole sample</tissue>
    </source>
</reference>
<dbReference type="PANTHER" id="PTHR13420:SF7">
    <property type="entry name" value="UPF0235 PROTEIN C15ORF40"/>
    <property type="match status" value="1"/>
</dbReference>
<accession>A0A8B8DSM7</accession>
<dbReference type="InterPro" id="IPR036591">
    <property type="entry name" value="YggU-like_sf"/>
</dbReference>
<dbReference type="Gene3D" id="3.30.1200.10">
    <property type="entry name" value="YggU-like"/>
    <property type="match status" value="1"/>
</dbReference>
<dbReference type="NCBIfam" id="TIGR00251">
    <property type="entry name" value="DUF167 family protein"/>
    <property type="match status" value="1"/>
</dbReference>
<evidence type="ECO:0000313" key="4">
    <source>
        <dbReference type="RefSeq" id="XP_022331237.1"/>
    </source>
</evidence>
<organism evidence="3 4">
    <name type="scientific">Crassostrea virginica</name>
    <name type="common">Eastern oyster</name>
    <dbReference type="NCBI Taxonomy" id="6565"/>
    <lineage>
        <taxon>Eukaryota</taxon>
        <taxon>Metazoa</taxon>
        <taxon>Spiralia</taxon>
        <taxon>Lophotrochozoa</taxon>
        <taxon>Mollusca</taxon>
        <taxon>Bivalvia</taxon>
        <taxon>Autobranchia</taxon>
        <taxon>Pteriomorphia</taxon>
        <taxon>Ostreida</taxon>
        <taxon>Ostreoidea</taxon>
        <taxon>Ostreidae</taxon>
        <taxon>Crassostrea</taxon>
    </lineage>
</organism>
<keyword evidence="3" id="KW-1185">Reference proteome</keyword>
<dbReference type="PANTHER" id="PTHR13420">
    <property type="entry name" value="UPF0235 PROTEIN C15ORF40"/>
    <property type="match status" value="1"/>
</dbReference>
<dbReference type="InterPro" id="IPR003746">
    <property type="entry name" value="DUF167"/>
</dbReference>
<protein>
    <submittedName>
        <fullName evidence="4 5">UPF0235 protein C15orf40 homolog</fullName>
    </submittedName>
</protein>
<feature type="region of interest" description="Disordered" evidence="2">
    <location>
        <begin position="42"/>
        <end position="63"/>
    </location>
</feature>
<proteinExistence type="inferred from homology"/>
<dbReference type="Pfam" id="PF02594">
    <property type="entry name" value="DUF167"/>
    <property type="match status" value="1"/>
</dbReference>
<name>A0A8B8DSM7_CRAVI</name>
<dbReference type="RefSeq" id="XP_022331237.1">
    <property type="nucleotide sequence ID" value="XM_022475529.1"/>
</dbReference>
<evidence type="ECO:0000313" key="3">
    <source>
        <dbReference type="Proteomes" id="UP000694844"/>
    </source>
</evidence>
<dbReference type="GeneID" id="111129261"/>
<dbReference type="Proteomes" id="UP000694844">
    <property type="component" value="Chromosome 4"/>
</dbReference>
<dbReference type="OrthoDB" id="244097at2759"/>
<dbReference type="KEGG" id="cvn:111129261"/>